<evidence type="ECO:0000313" key="7">
    <source>
        <dbReference type="EMBL" id="CAH2061367.1"/>
    </source>
</evidence>
<keyword evidence="5" id="KW-1015">Disulfide bond</keyword>
<dbReference type="GO" id="GO:0050832">
    <property type="term" value="P:defense response to fungus"/>
    <property type="evidence" value="ECO:0007669"/>
    <property type="project" value="UniProtKB-KW"/>
</dbReference>
<keyword evidence="4" id="KW-0611">Plant defense</keyword>
<dbReference type="AlphaFoldDB" id="A0AAU9SF22"/>
<evidence type="ECO:0000256" key="2">
    <source>
        <dbReference type="ARBA" id="ARBA00022529"/>
    </source>
</evidence>
<keyword evidence="8" id="KW-1185">Reference proteome</keyword>
<dbReference type="Proteomes" id="UP000836841">
    <property type="component" value="Chromosome 4"/>
</dbReference>
<name>A0AAU9SF22_THLAR</name>
<evidence type="ECO:0000256" key="5">
    <source>
        <dbReference type="ARBA" id="ARBA00023157"/>
    </source>
</evidence>
<dbReference type="PANTHER" id="PTHR33830">
    <property type="entry name" value="DEFENSIN-LIKE PROTEIN 184-RELATED"/>
    <property type="match status" value="1"/>
</dbReference>
<protein>
    <submittedName>
        <fullName evidence="7">Uncharacterized protein</fullName>
    </submittedName>
</protein>
<accession>A0AAU9SF22</accession>
<dbReference type="InterPro" id="IPR010851">
    <property type="entry name" value="DEFL"/>
</dbReference>
<organism evidence="7 8">
    <name type="scientific">Thlaspi arvense</name>
    <name type="common">Field penny-cress</name>
    <dbReference type="NCBI Taxonomy" id="13288"/>
    <lineage>
        <taxon>Eukaryota</taxon>
        <taxon>Viridiplantae</taxon>
        <taxon>Streptophyta</taxon>
        <taxon>Embryophyta</taxon>
        <taxon>Tracheophyta</taxon>
        <taxon>Spermatophyta</taxon>
        <taxon>Magnoliopsida</taxon>
        <taxon>eudicotyledons</taxon>
        <taxon>Gunneridae</taxon>
        <taxon>Pentapetalae</taxon>
        <taxon>rosids</taxon>
        <taxon>malvids</taxon>
        <taxon>Brassicales</taxon>
        <taxon>Brassicaceae</taxon>
        <taxon>Thlaspideae</taxon>
        <taxon>Thlaspi</taxon>
    </lineage>
</organism>
<dbReference type="Pfam" id="PF07333">
    <property type="entry name" value="SLR1-BP"/>
    <property type="match status" value="1"/>
</dbReference>
<dbReference type="EMBL" id="OU466860">
    <property type="protein sequence ID" value="CAH2061367.1"/>
    <property type="molecule type" value="Genomic_DNA"/>
</dbReference>
<sequence>MYAIVLSIFIVILALGMVTKETQGEKLCRANIITKDEDCESMVCAYDCSSKWKGIGECVSSKSTMCICTHHC</sequence>
<dbReference type="PANTHER" id="PTHR33830:SF3">
    <property type="entry name" value="DEFENSIN-LIKE PROTEIN 127-RELATED"/>
    <property type="match status" value="1"/>
</dbReference>
<keyword evidence="2" id="KW-0929">Antimicrobial</keyword>
<feature type="signal peptide" evidence="6">
    <location>
        <begin position="1"/>
        <end position="24"/>
    </location>
</feature>
<keyword evidence="3" id="KW-0295">Fungicide</keyword>
<comment type="similarity">
    <text evidence="1">Belongs to the DEFL family.</text>
</comment>
<gene>
    <name evidence="7" type="ORF">TAV2_LOCUS12619</name>
</gene>
<feature type="chain" id="PRO_5043807146" evidence="6">
    <location>
        <begin position="25"/>
        <end position="72"/>
    </location>
</feature>
<reference evidence="7 8" key="1">
    <citation type="submission" date="2022-03" db="EMBL/GenBank/DDBJ databases">
        <authorList>
            <person name="Nunn A."/>
            <person name="Chopra R."/>
            <person name="Nunn A."/>
            <person name="Contreras Garrido A."/>
        </authorList>
    </citation>
    <scope>NUCLEOTIDE SEQUENCE [LARGE SCALE GENOMIC DNA]</scope>
</reference>
<evidence type="ECO:0000256" key="1">
    <source>
        <dbReference type="ARBA" id="ARBA00006722"/>
    </source>
</evidence>
<evidence type="ECO:0000313" key="8">
    <source>
        <dbReference type="Proteomes" id="UP000836841"/>
    </source>
</evidence>
<evidence type="ECO:0000256" key="4">
    <source>
        <dbReference type="ARBA" id="ARBA00022821"/>
    </source>
</evidence>
<dbReference type="GO" id="GO:0031640">
    <property type="term" value="P:killing of cells of another organism"/>
    <property type="evidence" value="ECO:0007669"/>
    <property type="project" value="UniProtKB-KW"/>
</dbReference>
<keyword evidence="6" id="KW-0732">Signal</keyword>
<evidence type="ECO:0000256" key="3">
    <source>
        <dbReference type="ARBA" id="ARBA00022577"/>
    </source>
</evidence>
<proteinExistence type="inferred from homology"/>
<evidence type="ECO:0000256" key="6">
    <source>
        <dbReference type="SAM" id="SignalP"/>
    </source>
</evidence>